<sequence>MAPMNVNLSRLVRVAFSAYRQIKRQQDRASSSQNRGGGQTPATSTMASNGPARTSHSGGQLSQPYPGDYRGPVRSEYDPHPDGKADPGEIVWTWVPYQEDHSRGKDRPVLIVGRNGQYLLALMLTSKDHNNNRTRDDDYVDIGTGDWDRQGRPSEVRVDRIIQVLEADIRRDGAVLGRDRFNTVIHGLQSR</sequence>
<proteinExistence type="inferred from homology"/>
<dbReference type="Proteomes" id="UP000521379">
    <property type="component" value="Unassembled WGS sequence"/>
</dbReference>
<keyword evidence="2" id="KW-1277">Toxin-antitoxin system</keyword>
<dbReference type="Gene3D" id="2.30.30.110">
    <property type="match status" value="1"/>
</dbReference>
<comment type="similarity">
    <text evidence="1">Belongs to the PemK/MazF family.</text>
</comment>
<evidence type="ECO:0000313" key="4">
    <source>
        <dbReference type="EMBL" id="NKE08741.1"/>
    </source>
</evidence>
<evidence type="ECO:0000256" key="1">
    <source>
        <dbReference type="ARBA" id="ARBA00007521"/>
    </source>
</evidence>
<dbReference type="InterPro" id="IPR003477">
    <property type="entry name" value="PemK-like"/>
</dbReference>
<dbReference type="AlphaFoldDB" id="A0A846U1Z7"/>
<evidence type="ECO:0000256" key="3">
    <source>
        <dbReference type="SAM" id="MobiDB-lite"/>
    </source>
</evidence>
<dbReference type="SUPFAM" id="SSF50118">
    <property type="entry name" value="Cell growth inhibitor/plasmid maintenance toxic component"/>
    <property type="match status" value="1"/>
</dbReference>
<evidence type="ECO:0000313" key="5">
    <source>
        <dbReference type="Proteomes" id="UP000521379"/>
    </source>
</evidence>
<accession>A0A846U1Z7</accession>
<feature type="compositionally biased region" description="Polar residues" evidence="3">
    <location>
        <begin position="28"/>
        <end position="63"/>
    </location>
</feature>
<keyword evidence="5" id="KW-1185">Reference proteome</keyword>
<organism evidence="4 5">
    <name type="scientific">Kocuria subflava</name>
    <dbReference type="NCBI Taxonomy" id="1736139"/>
    <lineage>
        <taxon>Bacteria</taxon>
        <taxon>Bacillati</taxon>
        <taxon>Actinomycetota</taxon>
        <taxon>Actinomycetes</taxon>
        <taxon>Micrococcales</taxon>
        <taxon>Micrococcaceae</taxon>
        <taxon>Kocuria</taxon>
    </lineage>
</organism>
<dbReference type="GO" id="GO:0003677">
    <property type="term" value="F:DNA binding"/>
    <property type="evidence" value="ECO:0007669"/>
    <property type="project" value="InterPro"/>
</dbReference>
<comment type="caution">
    <text evidence="4">The sequence shown here is derived from an EMBL/GenBank/DDBJ whole genome shotgun (WGS) entry which is preliminary data.</text>
</comment>
<feature type="compositionally biased region" description="Basic and acidic residues" evidence="3">
    <location>
        <begin position="71"/>
        <end position="85"/>
    </location>
</feature>
<name>A0A846U1Z7_9MICC</name>
<dbReference type="EMBL" id="JAAVUN010000002">
    <property type="protein sequence ID" value="NKE08741.1"/>
    <property type="molecule type" value="Genomic_DNA"/>
</dbReference>
<gene>
    <name evidence="4" type="ORF">GTW58_02010</name>
</gene>
<dbReference type="Pfam" id="PF02452">
    <property type="entry name" value="PemK_toxin"/>
    <property type="match status" value="1"/>
</dbReference>
<dbReference type="InterPro" id="IPR011067">
    <property type="entry name" value="Plasmid_toxin/cell-grow_inhib"/>
</dbReference>
<evidence type="ECO:0000256" key="2">
    <source>
        <dbReference type="ARBA" id="ARBA00022649"/>
    </source>
</evidence>
<feature type="region of interest" description="Disordered" evidence="3">
    <location>
        <begin position="23"/>
        <end position="85"/>
    </location>
</feature>
<protein>
    <submittedName>
        <fullName evidence="4">Type II toxin-antitoxin system PemK/MazF family toxin</fullName>
    </submittedName>
</protein>
<reference evidence="4 5" key="1">
    <citation type="submission" date="2020-02" db="EMBL/GenBank/DDBJ databases">
        <authorList>
            <person name="Sun Q."/>
        </authorList>
    </citation>
    <scope>NUCLEOTIDE SEQUENCE [LARGE SCALE GENOMIC DNA]</scope>
    <source>
        <strain evidence="4 5">YIM 13062</strain>
    </source>
</reference>